<comment type="cofactor">
    <cofactor evidence="1">
        <name>FAD</name>
        <dbReference type="ChEBI" id="CHEBI:57692"/>
    </cofactor>
</comment>
<dbReference type="Gene3D" id="3.50.50.60">
    <property type="entry name" value="FAD/NAD(P)-binding domain"/>
    <property type="match status" value="1"/>
</dbReference>
<dbReference type="EMBL" id="CP008941">
    <property type="protein sequence ID" value="AIK96539.1"/>
    <property type="molecule type" value="Genomic_DNA"/>
</dbReference>
<keyword evidence="3" id="KW-0285">Flavoprotein</keyword>
<sequence length="487" mass="54626">MTYDIIIMGNGILGISTALSLALLDSSLEIGVIGPENREGGASVAAGAMLNAFAELTSTSLKSYAGQEKFNLSLQASKRWDSWIERINDFLEPASQVTYQKGTFLLLNSKSGVLDSENFYSILKALQEYKEPYEEINPAHIPGLYPLEDCRPLRSLYLPNEGSIDSGKFIRTLKDIASTHYKISFINEKVSSFNLEGHSIISVNTEKGETLSAKDFVLSMGSYSQKLIDTLPQLSRKIPRLLSGMGCSVVVNQDPHNIVKHVIRTPNRSGACGLHVMPQGQDLYIGATNNVYCEPKTQHKVGFTHFLLECALEQINQNLHKSDMKTCHTGNRPATLDTFPLIGETSLKGLWLLTGTYRDGFHQSPFLGDALARKILGLPNELNSIFAPERSLIKNFTKEESIEEAVRHYMSGAYERSMKLPKAGWDEVLRDLISKRVNYIYDRLETDFGLSPDMIMMFEFSDNFEESLDYFKDYFQGNHLRKNLSIL</sequence>
<evidence type="ECO:0000256" key="3">
    <source>
        <dbReference type="ARBA" id="ARBA00022630"/>
    </source>
</evidence>
<keyword evidence="4" id="KW-0560">Oxidoreductase</keyword>
<evidence type="ECO:0000256" key="1">
    <source>
        <dbReference type="ARBA" id="ARBA00001974"/>
    </source>
</evidence>
<dbReference type="AlphaFoldDB" id="A0A077AX33"/>
<evidence type="ECO:0000313" key="6">
    <source>
        <dbReference type="EMBL" id="AIK96539.1"/>
    </source>
</evidence>
<feature type="domain" description="FAD dependent oxidoreductase" evidence="5">
    <location>
        <begin position="4"/>
        <end position="373"/>
    </location>
</feature>
<dbReference type="SUPFAM" id="SSF51905">
    <property type="entry name" value="FAD/NAD(P)-binding domain"/>
    <property type="match status" value="1"/>
</dbReference>
<dbReference type="eggNOG" id="COG0665">
    <property type="taxonomic scope" value="Bacteria"/>
</dbReference>
<dbReference type="OrthoDB" id="9805337at2"/>
<evidence type="ECO:0000256" key="2">
    <source>
        <dbReference type="ARBA" id="ARBA00009410"/>
    </source>
</evidence>
<proteinExistence type="inferred from homology"/>
<dbReference type="Proteomes" id="UP000028926">
    <property type="component" value="Chromosome"/>
</dbReference>
<dbReference type="InterPro" id="IPR006076">
    <property type="entry name" value="FAD-dep_OxRdtase"/>
</dbReference>
<reference evidence="6 7" key="1">
    <citation type="submission" date="2014-07" db="EMBL/GenBank/DDBJ databases">
        <title>Comparative genomic insights into amoeba endosymbionts belonging to the families of Holosporaceae and Candidatus Midichloriaceae within Rickettsiales.</title>
        <authorList>
            <person name="Wang Z."/>
            <person name="Wu M."/>
        </authorList>
    </citation>
    <scope>NUCLEOTIDE SEQUENCE [LARGE SCALE GENOMIC DNA]</scope>
    <source>
        <strain evidence="6">PRA3</strain>
    </source>
</reference>
<dbReference type="GO" id="GO:0005737">
    <property type="term" value="C:cytoplasm"/>
    <property type="evidence" value="ECO:0007669"/>
    <property type="project" value="TreeGrafter"/>
</dbReference>
<dbReference type="PANTHER" id="PTHR13847:SF286">
    <property type="entry name" value="D-AMINO ACID DEHYDROGENASE"/>
    <property type="match status" value="1"/>
</dbReference>
<evidence type="ECO:0000259" key="5">
    <source>
        <dbReference type="Pfam" id="PF01266"/>
    </source>
</evidence>
<protein>
    <recommendedName>
        <fullName evidence="5">FAD dependent oxidoreductase domain-containing protein</fullName>
    </recommendedName>
</protein>
<keyword evidence="7" id="KW-1185">Reference proteome</keyword>
<dbReference type="GO" id="GO:0016491">
    <property type="term" value="F:oxidoreductase activity"/>
    <property type="evidence" value="ECO:0007669"/>
    <property type="project" value="UniProtKB-KW"/>
</dbReference>
<comment type="similarity">
    <text evidence="2">Belongs to the DadA oxidoreductase family.</text>
</comment>
<name>A0A077AX33_9PROT</name>
<dbReference type="KEGG" id="paca:ID47_06965"/>
<dbReference type="Pfam" id="PF01266">
    <property type="entry name" value="DAO"/>
    <property type="match status" value="1"/>
</dbReference>
<gene>
    <name evidence="6" type="ORF">ID47_06965</name>
</gene>
<organism evidence="6 7">
    <name type="scientific">Candidatus Odyssella acanthamoebae</name>
    <dbReference type="NCBI Taxonomy" id="91604"/>
    <lineage>
        <taxon>Bacteria</taxon>
        <taxon>Pseudomonadati</taxon>
        <taxon>Pseudomonadota</taxon>
        <taxon>Alphaproteobacteria</taxon>
        <taxon>Holosporales</taxon>
        <taxon>Candidatus Paracaedibacteraceae</taxon>
        <taxon>Candidatus Odyssella</taxon>
    </lineage>
</organism>
<dbReference type="HOGENOM" id="CLU_044460_0_0_5"/>
<evidence type="ECO:0000256" key="4">
    <source>
        <dbReference type="ARBA" id="ARBA00023002"/>
    </source>
</evidence>
<dbReference type="PANTHER" id="PTHR13847">
    <property type="entry name" value="SARCOSINE DEHYDROGENASE-RELATED"/>
    <property type="match status" value="1"/>
</dbReference>
<dbReference type="RefSeq" id="WP_038465045.1">
    <property type="nucleotide sequence ID" value="NZ_CP008941.1"/>
</dbReference>
<dbReference type="STRING" id="91604.ID47_06965"/>
<dbReference type="Gene3D" id="3.30.9.10">
    <property type="entry name" value="D-Amino Acid Oxidase, subunit A, domain 2"/>
    <property type="match status" value="1"/>
</dbReference>
<accession>A0A077AX33</accession>
<evidence type="ECO:0000313" key="7">
    <source>
        <dbReference type="Proteomes" id="UP000028926"/>
    </source>
</evidence>
<dbReference type="InterPro" id="IPR036188">
    <property type="entry name" value="FAD/NAD-bd_sf"/>
</dbReference>